<evidence type="ECO:0000256" key="2">
    <source>
        <dbReference type="ARBA" id="ARBA00004370"/>
    </source>
</evidence>
<dbReference type="SMART" id="SM00388">
    <property type="entry name" value="HisKA"/>
    <property type="match status" value="1"/>
</dbReference>
<evidence type="ECO:0000259" key="14">
    <source>
        <dbReference type="PROSITE" id="PS50885"/>
    </source>
</evidence>
<sequence>MRFRTHLALLVLSLATPPLVLGSGFLLREAQERRLAELQGLANQAQALAAAVDQEIAGMQKAAEVMALALTPEELQEPERLRTRFQSMLALNPAWFNVVLLRPGVGQVLNTLAAPGMVLPEMRPPPVPGLPMPAVSDPFIGRLAGAPLVTVNAPIPAAGEAGWVVGIGIRTHHFESVIASVLPAGALAGVVGANGRFVAHTSTPQGDRTAALAPPEIGGFAATARPGTATTLETRRVTGQKVDAALHRTAAAPWTAVVALPREVIDAAVWRAVRGIALVGGLALVAALLAAVLLGQRLGRRVTALARAAEATGRGEAVPVPDGVAELDGVAAALARAAAEVRAREAEIRRLGEDRLRLAHQIARIGSFDQRLDEPAAVVTPEYAAISGLPDGTTTDTRPAAMARVHPEDRAAHERMVREALEGDASGYEAEFRIVRPSDGAVRRIACRAEIRRGPGGRARRLIGVIRDVTEERAAAEGLRRLNAELEARVREEVAARQAAQVRAAQAERMQALGQLAGGIAHDFNNVLQAVQGGAALIERRPGDAAGVRRLARMMLDATGRGVTVTRRLLSFARRDELRAEPVEPSPLLAGLCEVLAHTLGAEIACRHEVAPGTPPLLADKGQLETVLVNLASNARDAMPQGGTLTISAEEAVLEGGSGPAGLLPGRYVRITARDTGTGMDPATVARLGEPFFTTKPRGAGTGLGLSMAKGFAEQSGGALTVESAPGKGTVVSLWLPPAPRTAEAPPPDADPAAAGAEGSAASPHRVLVVDDEPIVREVLSGMLEAAGYAVLTAEGGAEALQLLDAGEAVDVLVSDLSMPGMGGVALIEAAQARRPSLPAVLLTGYAGDGASIAISGALSGTYSLLRKPVGEAQLIERIEALMAVQETAQG</sequence>
<dbReference type="SMART" id="SM00448">
    <property type="entry name" value="REC"/>
    <property type="match status" value="1"/>
</dbReference>
<feature type="domain" description="Response regulatory" evidence="12">
    <location>
        <begin position="766"/>
        <end position="883"/>
    </location>
</feature>
<keyword evidence="10" id="KW-1133">Transmembrane helix</keyword>
<dbReference type="EC" id="2.7.13.3" evidence="3"/>
<feature type="domain" description="PAC" evidence="13">
    <location>
        <begin position="428"/>
        <end position="481"/>
    </location>
</feature>
<dbReference type="InterPro" id="IPR013655">
    <property type="entry name" value="PAS_fold_3"/>
</dbReference>
<evidence type="ECO:0000259" key="13">
    <source>
        <dbReference type="PROSITE" id="PS50113"/>
    </source>
</evidence>
<gene>
    <name evidence="15" type="ORF">NRP21_17620</name>
</gene>
<keyword evidence="6" id="KW-0418">Kinase</keyword>
<keyword evidence="10" id="KW-0812">Transmembrane</keyword>
<dbReference type="InterPro" id="IPR000014">
    <property type="entry name" value="PAS"/>
</dbReference>
<dbReference type="SUPFAM" id="SSF52172">
    <property type="entry name" value="CheY-like"/>
    <property type="match status" value="1"/>
</dbReference>
<dbReference type="InterPro" id="IPR005467">
    <property type="entry name" value="His_kinase_dom"/>
</dbReference>
<dbReference type="Pfam" id="PF00072">
    <property type="entry name" value="Response_reg"/>
    <property type="match status" value="1"/>
</dbReference>
<dbReference type="PROSITE" id="PS50109">
    <property type="entry name" value="HIS_KIN"/>
    <property type="match status" value="1"/>
</dbReference>
<dbReference type="InterPro" id="IPR011006">
    <property type="entry name" value="CheY-like_superfamily"/>
</dbReference>
<evidence type="ECO:0000256" key="10">
    <source>
        <dbReference type="SAM" id="Phobius"/>
    </source>
</evidence>
<dbReference type="SUPFAM" id="SSF55785">
    <property type="entry name" value="PYP-like sensor domain (PAS domain)"/>
    <property type="match status" value="1"/>
</dbReference>
<dbReference type="CDD" id="cd00130">
    <property type="entry name" value="PAS"/>
    <property type="match status" value="1"/>
</dbReference>
<dbReference type="PROSITE" id="PS50885">
    <property type="entry name" value="HAMP"/>
    <property type="match status" value="1"/>
</dbReference>
<dbReference type="EMBL" id="JANJOU010000016">
    <property type="protein sequence ID" value="MCR0983876.1"/>
    <property type="molecule type" value="Genomic_DNA"/>
</dbReference>
<feature type="modified residue" description="4-aspartylphosphate" evidence="7">
    <location>
        <position position="816"/>
    </location>
</feature>
<keyword evidence="16" id="KW-1185">Reference proteome</keyword>
<dbReference type="PANTHER" id="PTHR43065:SF42">
    <property type="entry name" value="TWO-COMPONENT SENSOR PPRA"/>
    <property type="match status" value="1"/>
</dbReference>
<evidence type="ECO:0000313" key="15">
    <source>
        <dbReference type="EMBL" id="MCR0983876.1"/>
    </source>
</evidence>
<dbReference type="Gene3D" id="3.30.565.10">
    <property type="entry name" value="Histidine kinase-like ATPase, C-terminal domain"/>
    <property type="match status" value="1"/>
</dbReference>
<feature type="compositionally biased region" description="Low complexity" evidence="9">
    <location>
        <begin position="751"/>
        <end position="763"/>
    </location>
</feature>
<dbReference type="Gene3D" id="2.10.70.100">
    <property type="match status" value="1"/>
</dbReference>
<dbReference type="Gene3D" id="3.40.50.2300">
    <property type="match status" value="1"/>
</dbReference>
<evidence type="ECO:0000259" key="12">
    <source>
        <dbReference type="PROSITE" id="PS50110"/>
    </source>
</evidence>
<evidence type="ECO:0000256" key="5">
    <source>
        <dbReference type="ARBA" id="ARBA00022679"/>
    </source>
</evidence>
<evidence type="ECO:0000256" key="4">
    <source>
        <dbReference type="ARBA" id="ARBA00022553"/>
    </source>
</evidence>
<dbReference type="InterPro" id="IPR003661">
    <property type="entry name" value="HisK_dim/P_dom"/>
</dbReference>
<dbReference type="Proteomes" id="UP001524642">
    <property type="component" value="Unassembled WGS sequence"/>
</dbReference>
<dbReference type="SUPFAM" id="SSF55874">
    <property type="entry name" value="ATPase domain of HSP90 chaperone/DNA topoisomerase II/histidine kinase"/>
    <property type="match status" value="1"/>
</dbReference>
<feature type="coiled-coil region" evidence="8">
    <location>
        <begin position="469"/>
        <end position="503"/>
    </location>
</feature>
<dbReference type="InterPro" id="IPR003660">
    <property type="entry name" value="HAMP_dom"/>
</dbReference>
<evidence type="ECO:0000259" key="11">
    <source>
        <dbReference type="PROSITE" id="PS50109"/>
    </source>
</evidence>
<protein>
    <recommendedName>
        <fullName evidence="3">histidine kinase</fullName>
        <ecNumber evidence="3">2.7.13.3</ecNumber>
    </recommendedName>
</protein>
<dbReference type="InterPro" id="IPR004358">
    <property type="entry name" value="Sig_transdc_His_kin-like_C"/>
</dbReference>
<evidence type="ECO:0000256" key="8">
    <source>
        <dbReference type="SAM" id="Coils"/>
    </source>
</evidence>
<proteinExistence type="predicted"/>
<keyword evidence="5" id="KW-0808">Transferase</keyword>
<evidence type="ECO:0000256" key="7">
    <source>
        <dbReference type="PROSITE-ProRule" id="PRU00169"/>
    </source>
</evidence>
<evidence type="ECO:0000313" key="16">
    <source>
        <dbReference type="Proteomes" id="UP001524642"/>
    </source>
</evidence>
<name>A0ABT1X700_9PROT</name>
<dbReference type="Pfam" id="PF02518">
    <property type="entry name" value="HATPase_c"/>
    <property type="match status" value="1"/>
</dbReference>
<dbReference type="InterPro" id="IPR003594">
    <property type="entry name" value="HATPase_dom"/>
</dbReference>
<dbReference type="Gene3D" id="1.10.287.130">
    <property type="match status" value="1"/>
</dbReference>
<feature type="domain" description="HAMP" evidence="14">
    <location>
        <begin position="296"/>
        <end position="346"/>
    </location>
</feature>
<keyword evidence="4 7" id="KW-0597">Phosphoprotein</keyword>
<comment type="caution">
    <text evidence="15">The sequence shown here is derived from an EMBL/GenBank/DDBJ whole genome shotgun (WGS) entry which is preliminary data.</text>
</comment>
<dbReference type="InterPro" id="IPR035965">
    <property type="entry name" value="PAS-like_dom_sf"/>
</dbReference>
<dbReference type="PROSITE" id="PS50110">
    <property type="entry name" value="RESPONSE_REGULATORY"/>
    <property type="match status" value="1"/>
</dbReference>
<dbReference type="PROSITE" id="PS50113">
    <property type="entry name" value="PAC"/>
    <property type="match status" value="1"/>
</dbReference>
<evidence type="ECO:0000256" key="9">
    <source>
        <dbReference type="SAM" id="MobiDB-lite"/>
    </source>
</evidence>
<keyword evidence="8" id="KW-0175">Coiled coil</keyword>
<dbReference type="PANTHER" id="PTHR43065">
    <property type="entry name" value="SENSOR HISTIDINE KINASE"/>
    <property type="match status" value="1"/>
</dbReference>
<comment type="subcellular location">
    <subcellularLocation>
        <location evidence="2">Membrane</location>
    </subcellularLocation>
</comment>
<dbReference type="Gene3D" id="3.30.450.20">
    <property type="entry name" value="PAS domain"/>
    <property type="match status" value="1"/>
</dbReference>
<feature type="region of interest" description="Disordered" evidence="9">
    <location>
        <begin position="738"/>
        <end position="763"/>
    </location>
</feature>
<dbReference type="RefSeq" id="WP_257717540.1">
    <property type="nucleotide sequence ID" value="NZ_JANJOU010000016.1"/>
</dbReference>
<dbReference type="InterPro" id="IPR001789">
    <property type="entry name" value="Sig_transdc_resp-reg_receiver"/>
</dbReference>
<comment type="catalytic activity">
    <reaction evidence="1">
        <text>ATP + protein L-histidine = ADP + protein N-phospho-L-histidine.</text>
        <dbReference type="EC" id="2.7.13.3"/>
    </reaction>
</comment>
<organism evidence="15 16">
    <name type="scientific">Roseomonas populi</name>
    <dbReference type="NCBI Taxonomy" id="3121582"/>
    <lineage>
        <taxon>Bacteria</taxon>
        <taxon>Pseudomonadati</taxon>
        <taxon>Pseudomonadota</taxon>
        <taxon>Alphaproteobacteria</taxon>
        <taxon>Acetobacterales</taxon>
        <taxon>Roseomonadaceae</taxon>
        <taxon>Roseomonas</taxon>
    </lineage>
</organism>
<dbReference type="SMART" id="SM00387">
    <property type="entry name" value="HATPase_c"/>
    <property type="match status" value="1"/>
</dbReference>
<dbReference type="NCBIfam" id="TIGR00229">
    <property type="entry name" value="sensory_box"/>
    <property type="match status" value="1"/>
</dbReference>
<dbReference type="InterPro" id="IPR036890">
    <property type="entry name" value="HATPase_C_sf"/>
</dbReference>
<keyword evidence="10" id="KW-0472">Membrane</keyword>
<feature type="compositionally biased region" description="Pro residues" evidence="9">
    <location>
        <begin position="738"/>
        <end position="750"/>
    </location>
</feature>
<dbReference type="PRINTS" id="PR00344">
    <property type="entry name" value="BCTRLSENSOR"/>
</dbReference>
<dbReference type="InterPro" id="IPR036097">
    <property type="entry name" value="HisK_dim/P_sf"/>
</dbReference>
<reference evidence="15 16" key="1">
    <citation type="submission" date="2022-06" db="EMBL/GenBank/DDBJ databases">
        <title>Roseomonas CN29.</title>
        <authorList>
            <person name="Cheng Y."/>
            <person name="He X."/>
        </authorList>
    </citation>
    <scope>NUCLEOTIDE SEQUENCE [LARGE SCALE GENOMIC DNA]</scope>
    <source>
        <strain evidence="15 16">CN29</strain>
    </source>
</reference>
<evidence type="ECO:0000256" key="1">
    <source>
        <dbReference type="ARBA" id="ARBA00000085"/>
    </source>
</evidence>
<dbReference type="SUPFAM" id="SSF47384">
    <property type="entry name" value="Homodimeric domain of signal transducing histidine kinase"/>
    <property type="match status" value="1"/>
</dbReference>
<evidence type="ECO:0000256" key="6">
    <source>
        <dbReference type="ARBA" id="ARBA00022777"/>
    </source>
</evidence>
<feature type="domain" description="Histidine kinase" evidence="11">
    <location>
        <begin position="519"/>
        <end position="740"/>
    </location>
</feature>
<feature type="coiled-coil region" evidence="8">
    <location>
        <begin position="28"/>
        <end position="55"/>
    </location>
</feature>
<dbReference type="Pfam" id="PF08447">
    <property type="entry name" value="PAS_3"/>
    <property type="match status" value="1"/>
</dbReference>
<dbReference type="CDD" id="cd18774">
    <property type="entry name" value="PDC2_HK_sensor"/>
    <property type="match status" value="1"/>
</dbReference>
<dbReference type="InterPro" id="IPR000700">
    <property type="entry name" value="PAS-assoc_C"/>
</dbReference>
<accession>A0ABT1X700</accession>
<feature type="transmembrane region" description="Helical" evidence="10">
    <location>
        <begin position="272"/>
        <end position="294"/>
    </location>
</feature>
<evidence type="ECO:0000256" key="3">
    <source>
        <dbReference type="ARBA" id="ARBA00012438"/>
    </source>
</evidence>